<protein>
    <submittedName>
        <fullName evidence="2">Uncharacterized protein</fullName>
    </submittedName>
</protein>
<feature type="compositionally biased region" description="Basic residues" evidence="1">
    <location>
        <begin position="448"/>
        <end position="457"/>
    </location>
</feature>
<reference evidence="2 3" key="1">
    <citation type="journal article" date="2019" name="Nat. Ecol. Evol.">
        <title>Megaphylogeny resolves global patterns of mushroom evolution.</title>
        <authorList>
            <person name="Varga T."/>
            <person name="Krizsan K."/>
            <person name="Foldi C."/>
            <person name="Dima B."/>
            <person name="Sanchez-Garcia M."/>
            <person name="Sanchez-Ramirez S."/>
            <person name="Szollosi G.J."/>
            <person name="Szarkandi J.G."/>
            <person name="Papp V."/>
            <person name="Albert L."/>
            <person name="Andreopoulos W."/>
            <person name="Angelini C."/>
            <person name="Antonin V."/>
            <person name="Barry K.W."/>
            <person name="Bougher N.L."/>
            <person name="Buchanan P."/>
            <person name="Buyck B."/>
            <person name="Bense V."/>
            <person name="Catcheside P."/>
            <person name="Chovatia M."/>
            <person name="Cooper J."/>
            <person name="Damon W."/>
            <person name="Desjardin D."/>
            <person name="Finy P."/>
            <person name="Geml J."/>
            <person name="Haridas S."/>
            <person name="Hughes K."/>
            <person name="Justo A."/>
            <person name="Karasinski D."/>
            <person name="Kautmanova I."/>
            <person name="Kiss B."/>
            <person name="Kocsube S."/>
            <person name="Kotiranta H."/>
            <person name="LaButti K.M."/>
            <person name="Lechner B.E."/>
            <person name="Liimatainen K."/>
            <person name="Lipzen A."/>
            <person name="Lukacs Z."/>
            <person name="Mihaltcheva S."/>
            <person name="Morgado L.N."/>
            <person name="Niskanen T."/>
            <person name="Noordeloos M.E."/>
            <person name="Ohm R.A."/>
            <person name="Ortiz-Santana B."/>
            <person name="Ovrebo C."/>
            <person name="Racz N."/>
            <person name="Riley R."/>
            <person name="Savchenko A."/>
            <person name="Shiryaev A."/>
            <person name="Soop K."/>
            <person name="Spirin V."/>
            <person name="Szebenyi C."/>
            <person name="Tomsovsky M."/>
            <person name="Tulloss R.E."/>
            <person name="Uehling J."/>
            <person name="Grigoriev I.V."/>
            <person name="Vagvolgyi C."/>
            <person name="Papp T."/>
            <person name="Martin F.M."/>
            <person name="Miettinen O."/>
            <person name="Hibbett D.S."/>
            <person name="Nagy L.G."/>
        </authorList>
    </citation>
    <scope>NUCLEOTIDE SEQUENCE [LARGE SCALE GENOMIC DNA]</scope>
    <source>
        <strain evidence="2 3">FP101781</strain>
    </source>
</reference>
<organism evidence="2 3">
    <name type="scientific">Coprinellus micaceus</name>
    <name type="common">Glistening ink-cap mushroom</name>
    <name type="synonym">Coprinus micaceus</name>
    <dbReference type="NCBI Taxonomy" id="71717"/>
    <lineage>
        <taxon>Eukaryota</taxon>
        <taxon>Fungi</taxon>
        <taxon>Dikarya</taxon>
        <taxon>Basidiomycota</taxon>
        <taxon>Agaricomycotina</taxon>
        <taxon>Agaricomycetes</taxon>
        <taxon>Agaricomycetidae</taxon>
        <taxon>Agaricales</taxon>
        <taxon>Agaricineae</taxon>
        <taxon>Psathyrellaceae</taxon>
        <taxon>Coprinellus</taxon>
    </lineage>
</organism>
<dbReference type="AlphaFoldDB" id="A0A4Y7T3K7"/>
<gene>
    <name evidence="2" type="ORF">FA13DRAFT_1711711</name>
</gene>
<keyword evidence="3" id="KW-1185">Reference proteome</keyword>
<dbReference type="STRING" id="71717.A0A4Y7T3K7"/>
<evidence type="ECO:0000313" key="3">
    <source>
        <dbReference type="Proteomes" id="UP000298030"/>
    </source>
</evidence>
<proteinExistence type="predicted"/>
<sequence>MWNSGVEHGQMGVMEQQAHVPYLGLVAGAWSSGTGYGSAEHGMGNGTTLHRALGMEEFNGFVKGVPWVTECVYPVGGRWDQLMLHSFVLIDANEISGRVGKGRMFYPAQIVTRQDDIVHLEWHRDIDWPEKAPVVVPSFALTPQKCYSARNQDLMLELGGSLLGTGTKSISCLGAIKWPLELHSVSSEEDIELVRFGDYHGITNALDDAIPAILEVLNKARLHPILSFIETYMDDAPKLGLKRDQRAMTFRTRFSLPIFPAHRSLAEHYAGNLPPSTGDAKADYSAENVVCATVLLELVILRQYLGLDSTCDAEIYEASRILEEEEYLHLEDGNTAMKARVSRQRTSHEQAFACCTTDLAQLKKVIDREGNVSVEDPSDLTSVFNEDGSLYMWGSFEHEWKKDMTLSGELFTPQQTPFPGTAKSPSSPRPFPQLDRDKTPPPPPTPPKKSKGKKKKAKIDAPAPAPTCRIVIPAPVEGYWMLE</sequence>
<evidence type="ECO:0000313" key="2">
    <source>
        <dbReference type="EMBL" id="TEB28710.1"/>
    </source>
</evidence>
<dbReference type="OrthoDB" id="3046222at2759"/>
<dbReference type="EMBL" id="QPFP01000031">
    <property type="protein sequence ID" value="TEB28710.1"/>
    <property type="molecule type" value="Genomic_DNA"/>
</dbReference>
<dbReference type="Proteomes" id="UP000298030">
    <property type="component" value="Unassembled WGS sequence"/>
</dbReference>
<accession>A0A4Y7T3K7</accession>
<feature type="compositionally biased region" description="Polar residues" evidence="1">
    <location>
        <begin position="412"/>
        <end position="426"/>
    </location>
</feature>
<name>A0A4Y7T3K7_COPMI</name>
<evidence type="ECO:0000256" key="1">
    <source>
        <dbReference type="SAM" id="MobiDB-lite"/>
    </source>
</evidence>
<comment type="caution">
    <text evidence="2">The sequence shown here is derived from an EMBL/GenBank/DDBJ whole genome shotgun (WGS) entry which is preliminary data.</text>
</comment>
<feature type="region of interest" description="Disordered" evidence="1">
    <location>
        <begin position="410"/>
        <end position="468"/>
    </location>
</feature>